<reference evidence="4 5" key="1">
    <citation type="submission" date="2020-08" db="EMBL/GenBank/DDBJ databases">
        <title>Genomic Encyclopedia of Type Strains, Phase IV (KMG-IV): sequencing the most valuable type-strain genomes for metagenomic binning, comparative biology and taxonomic classification.</title>
        <authorList>
            <person name="Goeker M."/>
        </authorList>
    </citation>
    <scope>NUCLEOTIDE SEQUENCE [LARGE SCALE GENOMIC DNA]</scope>
    <source>
        <strain evidence="4 5">DSM 2461</strain>
    </source>
</reference>
<proteinExistence type="predicted"/>
<feature type="chain" id="PRO_5032302318" evidence="2">
    <location>
        <begin position="25"/>
        <end position="378"/>
    </location>
</feature>
<dbReference type="Pfam" id="PF26514">
    <property type="entry name" value="DUF8173"/>
    <property type="match status" value="1"/>
</dbReference>
<feature type="transmembrane region" description="Helical" evidence="1">
    <location>
        <begin position="230"/>
        <end position="252"/>
    </location>
</feature>
<dbReference type="RefSeq" id="WP_184747188.1">
    <property type="nucleotide sequence ID" value="NZ_JACHGJ010000004.1"/>
</dbReference>
<dbReference type="Proteomes" id="UP000587760">
    <property type="component" value="Unassembled WGS sequence"/>
</dbReference>
<sequence>MKKMIFAYYLMVIMAFSTTAILTAESMDFNAGSINVAGNEEESSIVESRDFDGDYFWGGYRIDFRGLADDLYLMGRNIEFEGLSEGTLTAFGDSIKIDGQVGNNLHSAGNDVRITGTISDTAFVAGQDITVTDNAVVEGTLISGSSTLHIMGELRNGLLAGAGEIIIDGPVNGDVNVRTGKLIITERGSIRGNLTYGSNSLLSQEEKARVSGTVKFEENKEIDTEKFSTFKFFACLLFFAGMAVTGFLILLLPVFKEIMAGERDFRSCGKTALWGLIPLFIYPVAVVVTIPLFPLSIGLALAAFPLWMLTIIVGLALAGRMLFRVFKWENQNRFLYFLLAFGIYVILSMVPYLGFLVGLAITALGSGQLIRSTFNTEW</sequence>
<feature type="transmembrane region" description="Helical" evidence="1">
    <location>
        <begin position="335"/>
        <end position="361"/>
    </location>
</feature>
<keyword evidence="5" id="KW-1185">Reference proteome</keyword>
<comment type="caution">
    <text evidence="4">The sequence shown here is derived from an EMBL/GenBank/DDBJ whole genome shotgun (WGS) entry which is preliminary data.</text>
</comment>
<protein>
    <submittedName>
        <fullName evidence="4">Cytoskeletal protein CcmA (Bactofilin family)</fullName>
    </submittedName>
</protein>
<evidence type="ECO:0000313" key="4">
    <source>
        <dbReference type="EMBL" id="MBB6480945.1"/>
    </source>
</evidence>
<keyword evidence="1" id="KW-1133">Transmembrane helix</keyword>
<name>A0A841RAI6_9SPIO</name>
<evidence type="ECO:0000256" key="1">
    <source>
        <dbReference type="SAM" id="Phobius"/>
    </source>
</evidence>
<keyword evidence="1" id="KW-0472">Membrane</keyword>
<feature type="domain" description="DUF8173" evidence="3">
    <location>
        <begin position="227"/>
        <end position="373"/>
    </location>
</feature>
<gene>
    <name evidence="4" type="ORF">HNR50_002618</name>
</gene>
<evidence type="ECO:0000256" key="2">
    <source>
        <dbReference type="SAM" id="SignalP"/>
    </source>
</evidence>
<keyword evidence="2" id="KW-0732">Signal</keyword>
<keyword evidence="1" id="KW-0812">Transmembrane</keyword>
<organism evidence="4 5">
    <name type="scientific">Spirochaeta isovalerica</name>
    <dbReference type="NCBI Taxonomy" id="150"/>
    <lineage>
        <taxon>Bacteria</taxon>
        <taxon>Pseudomonadati</taxon>
        <taxon>Spirochaetota</taxon>
        <taxon>Spirochaetia</taxon>
        <taxon>Spirochaetales</taxon>
        <taxon>Spirochaetaceae</taxon>
        <taxon>Spirochaeta</taxon>
    </lineage>
</organism>
<feature type="transmembrane region" description="Helical" evidence="1">
    <location>
        <begin position="299"/>
        <end position="323"/>
    </location>
</feature>
<feature type="transmembrane region" description="Helical" evidence="1">
    <location>
        <begin position="273"/>
        <end position="293"/>
    </location>
</feature>
<evidence type="ECO:0000259" key="3">
    <source>
        <dbReference type="Pfam" id="PF26514"/>
    </source>
</evidence>
<dbReference type="EMBL" id="JACHGJ010000004">
    <property type="protein sequence ID" value="MBB6480945.1"/>
    <property type="molecule type" value="Genomic_DNA"/>
</dbReference>
<dbReference type="AlphaFoldDB" id="A0A841RAI6"/>
<feature type="signal peptide" evidence="2">
    <location>
        <begin position="1"/>
        <end position="24"/>
    </location>
</feature>
<evidence type="ECO:0000313" key="5">
    <source>
        <dbReference type="Proteomes" id="UP000587760"/>
    </source>
</evidence>
<accession>A0A841RAI6</accession>
<dbReference type="InterPro" id="IPR058486">
    <property type="entry name" value="DUF8173"/>
</dbReference>